<keyword evidence="13" id="KW-1185">Reference proteome</keyword>
<feature type="transmembrane region" description="Helical" evidence="9">
    <location>
        <begin position="62"/>
        <end position="79"/>
    </location>
</feature>
<keyword evidence="4" id="KW-0808">Transferase</keyword>
<dbReference type="AlphaFoldDB" id="A0A147KBL3"/>
<dbReference type="CDD" id="cd16917">
    <property type="entry name" value="HATPase_UhpB-NarQ-NarX-like"/>
    <property type="match status" value="1"/>
</dbReference>
<evidence type="ECO:0000256" key="3">
    <source>
        <dbReference type="ARBA" id="ARBA00022553"/>
    </source>
</evidence>
<dbReference type="GO" id="GO:0000155">
    <property type="term" value="F:phosphorelay sensor kinase activity"/>
    <property type="evidence" value="ECO:0007669"/>
    <property type="project" value="InterPro"/>
</dbReference>
<dbReference type="SUPFAM" id="SSF55874">
    <property type="entry name" value="ATPase domain of HSP90 chaperone/DNA topoisomerase II/histidine kinase"/>
    <property type="match status" value="1"/>
</dbReference>
<evidence type="ECO:0000259" key="10">
    <source>
        <dbReference type="Pfam" id="PF02518"/>
    </source>
</evidence>
<dbReference type="InterPro" id="IPR011712">
    <property type="entry name" value="Sig_transdc_His_kin_sub3_dim/P"/>
</dbReference>
<dbReference type="EC" id="2.7.13.3" evidence="2"/>
<keyword evidence="8" id="KW-0902">Two-component regulatory system</keyword>
<dbReference type="GO" id="GO:0016020">
    <property type="term" value="C:membrane"/>
    <property type="evidence" value="ECO:0007669"/>
    <property type="project" value="InterPro"/>
</dbReference>
<evidence type="ECO:0000256" key="6">
    <source>
        <dbReference type="ARBA" id="ARBA00022777"/>
    </source>
</evidence>
<evidence type="ECO:0000256" key="2">
    <source>
        <dbReference type="ARBA" id="ARBA00012438"/>
    </source>
</evidence>
<evidence type="ECO:0000256" key="1">
    <source>
        <dbReference type="ARBA" id="ARBA00000085"/>
    </source>
</evidence>
<keyword evidence="9" id="KW-0812">Transmembrane</keyword>
<protein>
    <recommendedName>
        <fullName evidence="2">histidine kinase</fullName>
        <ecNumber evidence="2">2.7.13.3</ecNumber>
    </recommendedName>
</protein>
<dbReference type="GO" id="GO:0046983">
    <property type="term" value="F:protein dimerization activity"/>
    <property type="evidence" value="ECO:0007669"/>
    <property type="project" value="InterPro"/>
</dbReference>
<feature type="transmembrane region" description="Helical" evidence="9">
    <location>
        <begin position="107"/>
        <end position="125"/>
    </location>
</feature>
<keyword evidence="3" id="KW-0597">Phosphoprotein</keyword>
<keyword evidence="5" id="KW-0547">Nucleotide-binding</keyword>
<keyword evidence="7" id="KW-0067">ATP-binding</keyword>
<evidence type="ECO:0000313" key="12">
    <source>
        <dbReference type="EMBL" id="KUP08739.1"/>
    </source>
</evidence>
<feature type="domain" description="Signal transduction histidine kinase subgroup 3 dimerisation and phosphoacceptor" evidence="11">
    <location>
        <begin position="197"/>
        <end position="258"/>
    </location>
</feature>
<feature type="transmembrane region" description="Helical" evidence="9">
    <location>
        <begin position="7"/>
        <end position="25"/>
    </location>
</feature>
<organism evidence="12 13">
    <name type="scientific">Bacillus coahuilensis p1.1.43</name>
    <dbReference type="NCBI Taxonomy" id="1150625"/>
    <lineage>
        <taxon>Bacteria</taxon>
        <taxon>Bacillati</taxon>
        <taxon>Bacillota</taxon>
        <taxon>Bacilli</taxon>
        <taxon>Bacillales</taxon>
        <taxon>Bacillaceae</taxon>
        <taxon>Bacillus</taxon>
    </lineage>
</organism>
<evidence type="ECO:0000313" key="13">
    <source>
        <dbReference type="Proteomes" id="UP000074108"/>
    </source>
</evidence>
<dbReference type="PATRIC" id="fig|1150625.3.peg.488"/>
<dbReference type="Gene3D" id="3.30.565.10">
    <property type="entry name" value="Histidine kinase-like ATPase, C-terminal domain"/>
    <property type="match status" value="1"/>
</dbReference>
<dbReference type="EMBL" id="LDYG01000009">
    <property type="protein sequence ID" value="KUP08739.1"/>
    <property type="molecule type" value="Genomic_DNA"/>
</dbReference>
<accession>A0A147KBL3</accession>
<dbReference type="OrthoDB" id="199946at2"/>
<dbReference type="Proteomes" id="UP000074108">
    <property type="component" value="Unassembled WGS sequence"/>
</dbReference>
<dbReference type="PANTHER" id="PTHR24421">
    <property type="entry name" value="NITRATE/NITRITE SENSOR PROTEIN NARX-RELATED"/>
    <property type="match status" value="1"/>
</dbReference>
<proteinExistence type="predicted"/>
<feature type="transmembrane region" description="Helical" evidence="9">
    <location>
        <begin position="37"/>
        <end position="55"/>
    </location>
</feature>
<dbReference type="Pfam" id="PF07730">
    <property type="entry name" value="HisKA_3"/>
    <property type="match status" value="1"/>
</dbReference>
<evidence type="ECO:0000256" key="7">
    <source>
        <dbReference type="ARBA" id="ARBA00022840"/>
    </source>
</evidence>
<keyword evidence="6" id="KW-0418">Kinase</keyword>
<name>A0A147KBL3_9BACI</name>
<keyword evidence="9" id="KW-1133">Transmembrane helix</keyword>
<keyword evidence="9" id="KW-0472">Membrane</keyword>
<comment type="catalytic activity">
    <reaction evidence="1">
        <text>ATP + protein L-histidine = ADP + protein N-phospho-L-histidine.</text>
        <dbReference type="EC" id="2.7.13.3"/>
    </reaction>
</comment>
<feature type="transmembrane region" description="Helical" evidence="9">
    <location>
        <begin position="85"/>
        <end position="100"/>
    </location>
</feature>
<evidence type="ECO:0000256" key="4">
    <source>
        <dbReference type="ARBA" id="ARBA00022679"/>
    </source>
</evidence>
<comment type="caution">
    <text evidence="12">The sequence shown here is derived from an EMBL/GenBank/DDBJ whole genome shotgun (WGS) entry which is preliminary data.</text>
</comment>
<evidence type="ECO:0000259" key="11">
    <source>
        <dbReference type="Pfam" id="PF07730"/>
    </source>
</evidence>
<dbReference type="GO" id="GO:0005524">
    <property type="term" value="F:ATP binding"/>
    <property type="evidence" value="ECO:0007669"/>
    <property type="project" value="UniProtKB-KW"/>
</dbReference>
<sequence>MTQNPFNLLGFSRIFMLILISLVYFTSLPSDDLPRKFFVLFAMCIFILTHFLLFNETTKHHWLIFTSLDFILATCYAFVFMGDGTLYLILFGIISVTLFLSTENTRIYLTFGILFFIMWGTVLLLDNGQNIWNHIISVSFVIFSSIVGRLIGKIEQARDKEAEQHHQLQESHSALKDAHEQLRDYARQVEELTVYRERNQMARDIHDTVGHKMTALLVQLQLAKEYHMRKQPVDSILDTCEGLTRDSLQEIRLSVRTVYGETSKMELFIPSIKKMLKEFAEMTGMDTHLTIRGDLTLIPTTLQPVLIRFIQEGITNAKRHGNATTCSITLTSISTEVHLIIEDNGSGTSNVTPGFGLLNMKERALEHGGSVLFKSESQKGFQVEVSFPLTEMKWSVKSS</sequence>
<reference evidence="12 13" key="1">
    <citation type="journal article" date="2016" name="Front. Microbiol.">
        <title>Microevolution Analysis of Bacillus coahuilensis Unveils Differences in Phosphorus Acquisition Strategies and Their Regulation.</title>
        <authorList>
            <person name="Gomez-Lunar Z."/>
            <person name="Hernandez-Gonzalez I."/>
            <person name="Rodriguez-Torres M.D."/>
            <person name="Souza V."/>
            <person name="Olmedo-Alvarez G."/>
        </authorList>
    </citation>
    <scope>NUCLEOTIDE SEQUENCE [LARGE SCALE GENOMIC DNA]</scope>
    <source>
        <strain evidence="13">p1.1.43</strain>
    </source>
</reference>
<feature type="transmembrane region" description="Helical" evidence="9">
    <location>
        <begin position="131"/>
        <end position="151"/>
    </location>
</feature>
<dbReference type="InterPro" id="IPR003594">
    <property type="entry name" value="HATPase_dom"/>
</dbReference>
<dbReference type="Gene3D" id="1.20.5.1930">
    <property type="match status" value="1"/>
</dbReference>
<evidence type="ECO:0000256" key="5">
    <source>
        <dbReference type="ARBA" id="ARBA00022741"/>
    </source>
</evidence>
<dbReference type="STRING" id="1150625.Q75_02290"/>
<dbReference type="PANTHER" id="PTHR24421:SF10">
    <property type="entry name" value="NITRATE_NITRITE SENSOR PROTEIN NARQ"/>
    <property type="match status" value="1"/>
</dbReference>
<dbReference type="InterPro" id="IPR050482">
    <property type="entry name" value="Sensor_HK_TwoCompSys"/>
</dbReference>
<evidence type="ECO:0000256" key="8">
    <source>
        <dbReference type="ARBA" id="ARBA00023012"/>
    </source>
</evidence>
<dbReference type="RefSeq" id="WP_059350222.1">
    <property type="nucleotide sequence ID" value="NZ_LDYG01000009.1"/>
</dbReference>
<dbReference type="InterPro" id="IPR036890">
    <property type="entry name" value="HATPase_C_sf"/>
</dbReference>
<evidence type="ECO:0000256" key="9">
    <source>
        <dbReference type="SAM" id="Phobius"/>
    </source>
</evidence>
<dbReference type="Pfam" id="PF02518">
    <property type="entry name" value="HATPase_c"/>
    <property type="match status" value="1"/>
</dbReference>
<feature type="domain" description="Histidine kinase/HSP90-like ATPase" evidence="10">
    <location>
        <begin position="306"/>
        <end position="390"/>
    </location>
</feature>
<gene>
    <name evidence="12" type="ORF">Q75_02290</name>
</gene>